<dbReference type="SMART" id="SM00355">
    <property type="entry name" value="ZnF_C2H2"/>
    <property type="match status" value="8"/>
</dbReference>
<evidence type="ECO:0000313" key="14">
    <source>
        <dbReference type="EMBL" id="JAS17746.1"/>
    </source>
</evidence>
<evidence type="ECO:0000256" key="2">
    <source>
        <dbReference type="ARBA" id="ARBA00022723"/>
    </source>
</evidence>
<feature type="domain" description="ZAD" evidence="13">
    <location>
        <begin position="6"/>
        <end position="81"/>
    </location>
</feature>
<dbReference type="GO" id="GO:0008270">
    <property type="term" value="F:zinc ion binding"/>
    <property type="evidence" value="ECO:0007669"/>
    <property type="project" value="UniProtKB-UniRule"/>
</dbReference>
<keyword evidence="7" id="KW-0238">DNA-binding</keyword>
<feature type="binding site" evidence="11">
    <location>
        <position position="8"/>
    </location>
    <ligand>
        <name>Zn(2+)</name>
        <dbReference type="ChEBI" id="CHEBI:29105"/>
    </ligand>
</feature>
<feature type="domain" description="C2H2-type" evidence="12">
    <location>
        <begin position="388"/>
        <end position="415"/>
    </location>
</feature>
<dbReference type="PROSITE" id="PS51915">
    <property type="entry name" value="ZAD"/>
    <property type="match status" value="1"/>
</dbReference>
<dbReference type="SUPFAM" id="SSF57667">
    <property type="entry name" value="beta-beta-alpha zinc fingers"/>
    <property type="match status" value="5"/>
</dbReference>
<evidence type="ECO:0000256" key="7">
    <source>
        <dbReference type="ARBA" id="ARBA00023125"/>
    </source>
</evidence>
<keyword evidence="8" id="KW-0804">Transcription</keyword>
<keyword evidence="9" id="KW-0539">Nucleus</keyword>
<accession>A0A1B6CW65</accession>
<feature type="domain" description="C2H2-type" evidence="12">
    <location>
        <begin position="217"/>
        <end position="244"/>
    </location>
</feature>
<dbReference type="FunFam" id="3.30.160.60:FF:000340">
    <property type="entry name" value="zinc finger protein 473 isoform X1"/>
    <property type="match status" value="1"/>
</dbReference>
<feature type="binding site" evidence="11">
    <location>
        <position position="54"/>
    </location>
    <ligand>
        <name>Zn(2+)</name>
        <dbReference type="ChEBI" id="CHEBI:29105"/>
    </ligand>
</feature>
<evidence type="ECO:0008006" key="16">
    <source>
        <dbReference type="Google" id="ProtNLM"/>
    </source>
</evidence>
<feature type="binding site" evidence="11">
    <location>
        <position position="11"/>
    </location>
    <ligand>
        <name>Zn(2+)</name>
        <dbReference type="ChEBI" id="CHEBI:29105"/>
    </ligand>
</feature>
<dbReference type="EMBL" id="GEDC01019552">
    <property type="protein sequence ID" value="JAS17746.1"/>
    <property type="molecule type" value="Transcribed_RNA"/>
</dbReference>
<dbReference type="InterPro" id="IPR036236">
    <property type="entry name" value="Znf_C2H2_sf"/>
</dbReference>
<dbReference type="InterPro" id="IPR050888">
    <property type="entry name" value="ZnF_C2H2-type_TF"/>
</dbReference>
<dbReference type="FunFam" id="3.30.160.60:FF:000030">
    <property type="entry name" value="Zinc finger protein 628"/>
    <property type="match status" value="1"/>
</dbReference>
<dbReference type="GO" id="GO:0005634">
    <property type="term" value="C:nucleus"/>
    <property type="evidence" value="ECO:0007669"/>
    <property type="project" value="UniProtKB-SubCell"/>
</dbReference>
<organism evidence="14">
    <name type="scientific">Clastoptera arizonana</name>
    <name type="common">Arizona spittle bug</name>
    <dbReference type="NCBI Taxonomy" id="38151"/>
    <lineage>
        <taxon>Eukaryota</taxon>
        <taxon>Metazoa</taxon>
        <taxon>Ecdysozoa</taxon>
        <taxon>Arthropoda</taxon>
        <taxon>Hexapoda</taxon>
        <taxon>Insecta</taxon>
        <taxon>Pterygota</taxon>
        <taxon>Neoptera</taxon>
        <taxon>Paraneoptera</taxon>
        <taxon>Hemiptera</taxon>
        <taxon>Auchenorrhyncha</taxon>
        <taxon>Cercopoidea</taxon>
        <taxon>Clastopteridae</taxon>
        <taxon>Clastoptera</taxon>
    </lineage>
</organism>
<dbReference type="PROSITE" id="PS50157">
    <property type="entry name" value="ZINC_FINGER_C2H2_2"/>
    <property type="match status" value="7"/>
</dbReference>
<evidence type="ECO:0000256" key="5">
    <source>
        <dbReference type="ARBA" id="ARBA00022833"/>
    </source>
</evidence>
<gene>
    <name evidence="14" type="ORF">g.28583</name>
    <name evidence="15" type="ORF">g.28590</name>
</gene>
<evidence type="ECO:0000256" key="9">
    <source>
        <dbReference type="ARBA" id="ARBA00023242"/>
    </source>
</evidence>
<dbReference type="EMBL" id="GEDC01018087">
    <property type="protein sequence ID" value="JAS19211.1"/>
    <property type="molecule type" value="Transcribed_RNA"/>
</dbReference>
<dbReference type="PANTHER" id="PTHR24406">
    <property type="entry name" value="TRANSCRIPTIONAL REPRESSOR CTCFL-RELATED"/>
    <property type="match status" value="1"/>
</dbReference>
<keyword evidence="2 11" id="KW-0479">Metal-binding</keyword>
<evidence type="ECO:0000256" key="8">
    <source>
        <dbReference type="ARBA" id="ARBA00023163"/>
    </source>
</evidence>
<dbReference type="SUPFAM" id="SSF57716">
    <property type="entry name" value="Glucocorticoid receptor-like (DNA-binding domain)"/>
    <property type="match status" value="1"/>
</dbReference>
<dbReference type="Pfam" id="PF00096">
    <property type="entry name" value="zf-C2H2"/>
    <property type="match status" value="4"/>
</dbReference>
<dbReference type="InterPro" id="IPR012934">
    <property type="entry name" value="Znf_AD"/>
</dbReference>
<keyword evidence="3" id="KW-0677">Repeat</keyword>
<evidence type="ECO:0000259" key="13">
    <source>
        <dbReference type="PROSITE" id="PS51915"/>
    </source>
</evidence>
<dbReference type="SMART" id="SM00868">
    <property type="entry name" value="zf-AD"/>
    <property type="match status" value="1"/>
</dbReference>
<feature type="domain" description="C2H2-type" evidence="12">
    <location>
        <begin position="360"/>
        <end position="387"/>
    </location>
</feature>
<proteinExistence type="predicted"/>
<feature type="binding site" evidence="11">
    <location>
        <position position="57"/>
    </location>
    <ligand>
        <name>Zn(2+)</name>
        <dbReference type="ChEBI" id="CHEBI:29105"/>
    </ligand>
</feature>
<dbReference type="GO" id="GO:0003677">
    <property type="term" value="F:DNA binding"/>
    <property type="evidence" value="ECO:0007669"/>
    <property type="project" value="UniProtKB-KW"/>
</dbReference>
<evidence type="ECO:0000313" key="15">
    <source>
        <dbReference type="EMBL" id="JAS19211.1"/>
    </source>
</evidence>
<reference evidence="14" key="1">
    <citation type="submission" date="2015-12" db="EMBL/GenBank/DDBJ databases">
        <title>De novo transcriptome assembly of four potential Pierce s Disease insect vectors from Arizona vineyards.</title>
        <authorList>
            <person name="Tassone E.E."/>
        </authorList>
    </citation>
    <scope>NUCLEOTIDE SEQUENCE</scope>
</reference>
<protein>
    <recommendedName>
        <fullName evidence="16">Protein krueppel</fullName>
    </recommendedName>
</protein>
<evidence type="ECO:0000256" key="6">
    <source>
        <dbReference type="ARBA" id="ARBA00023015"/>
    </source>
</evidence>
<evidence type="ECO:0000256" key="3">
    <source>
        <dbReference type="ARBA" id="ARBA00022737"/>
    </source>
</evidence>
<keyword evidence="5 11" id="KW-0862">Zinc</keyword>
<feature type="domain" description="C2H2-type" evidence="12">
    <location>
        <begin position="273"/>
        <end position="301"/>
    </location>
</feature>
<evidence type="ECO:0000256" key="1">
    <source>
        <dbReference type="ARBA" id="ARBA00004123"/>
    </source>
</evidence>
<dbReference type="InterPro" id="IPR013087">
    <property type="entry name" value="Znf_C2H2_type"/>
</dbReference>
<keyword evidence="6" id="KW-0805">Transcription regulation</keyword>
<dbReference type="Gene3D" id="3.40.1800.20">
    <property type="match status" value="1"/>
</dbReference>
<evidence type="ECO:0000256" key="11">
    <source>
        <dbReference type="PROSITE-ProRule" id="PRU01263"/>
    </source>
</evidence>
<feature type="domain" description="C2H2-type" evidence="12">
    <location>
        <begin position="332"/>
        <end position="354"/>
    </location>
</feature>
<evidence type="ECO:0000256" key="4">
    <source>
        <dbReference type="ARBA" id="ARBA00022771"/>
    </source>
</evidence>
<dbReference type="AlphaFoldDB" id="A0A1B6CW65"/>
<name>A0A1B6CW65_9HEMI</name>
<feature type="domain" description="C2H2-type" evidence="12">
    <location>
        <begin position="189"/>
        <end position="211"/>
    </location>
</feature>
<sequence length="442" mass="51071">MLISKQVCRLCLKNLDESIIPLFTCFNNSILCTQVFHLTGVQICEDESLPSNICKLCHDQIKGFEKFKFQVQKTETLLQHHIDLTKKNIFQIGSQKLHSGNNLIEGNMKNFEIQSESLSSCIVEENGNVYNQISLLDLELNDSKVNVNNIQDERNKSDPQNNKIPDTHLFLNDQIHQPQEDKEVSVEQLKCITCQKKFKNKTTLRRHQVVHGVMNFHKCGECDKIFAHKHNLVKHSRIHSGIKLECLICQKSFTQPEYLKNHMLYTHSEQEPLSCDVCGKMYKTSVTLTVHKKTVHSDISKTNKVICNICGKLLSTTALLKHLKTHNINERIKCDLCHKSYKNRYIMIDHRKSHFKVPASCCDICGKTFRTNGILKNHKLTHLSEKQFSCKMCGAKFTQSAALRTHQRVHSGYEPYSCKCGEKFRWKQTFDKHLLKCTKLNI</sequence>
<keyword evidence="4 10" id="KW-0863">Zinc-finger</keyword>
<evidence type="ECO:0000259" key="12">
    <source>
        <dbReference type="PROSITE" id="PS50157"/>
    </source>
</evidence>
<comment type="subcellular location">
    <subcellularLocation>
        <location evidence="1">Nucleus</location>
    </subcellularLocation>
</comment>
<evidence type="ECO:0000256" key="10">
    <source>
        <dbReference type="PROSITE-ProRule" id="PRU00042"/>
    </source>
</evidence>
<feature type="domain" description="C2H2-type" evidence="12">
    <location>
        <begin position="244"/>
        <end position="272"/>
    </location>
</feature>
<dbReference type="Pfam" id="PF07776">
    <property type="entry name" value="zf-AD"/>
    <property type="match status" value="1"/>
</dbReference>
<dbReference type="PROSITE" id="PS00028">
    <property type="entry name" value="ZINC_FINGER_C2H2_1"/>
    <property type="match status" value="7"/>
</dbReference>
<dbReference type="Gene3D" id="3.30.160.60">
    <property type="entry name" value="Classic Zinc Finger"/>
    <property type="match status" value="6"/>
</dbReference>